<name>A0A6C0IKS4_9ZZZZ</name>
<reference evidence="1" key="1">
    <citation type="journal article" date="2020" name="Nature">
        <title>Giant virus diversity and host interactions through global metagenomics.</title>
        <authorList>
            <person name="Schulz F."/>
            <person name="Roux S."/>
            <person name="Paez-Espino D."/>
            <person name="Jungbluth S."/>
            <person name="Walsh D.A."/>
            <person name="Denef V.J."/>
            <person name="McMahon K.D."/>
            <person name="Konstantinidis K.T."/>
            <person name="Eloe-Fadrosh E.A."/>
            <person name="Kyrpides N.C."/>
            <person name="Woyke T."/>
        </authorList>
    </citation>
    <scope>NUCLEOTIDE SEQUENCE</scope>
    <source>
        <strain evidence="1">GVMAG-M-3300024258-14</strain>
    </source>
</reference>
<evidence type="ECO:0000313" key="1">
    <source>
        <dbReference type="EMBL" id="QHT93794.1"/>
    </source>
</evidence>
<dbReference type="AlphaFoldDB" id="A0A6C0IKS4"/>
<organism evidence="1">
    <name type="scientific">viral metagenome</name>
    <dbReference type="NCBI Taxonomy" id="1070528"/>
    <lineage>
        <taxon>unclassified sequences</taxon>
        <taxon>metagenomes</taxon>
        <taxon>organismal metagenomes</taxon>
    </lineage>
</organism>
<accession>A0A6C0IKS4</accession>
<protein>
    <submittedName>
        <fullName evidence="1">Uncharacterized protein</fullName>
    </submittedName>
</protein>
<proteinExistence type="predicted"/>
<sequence length="397" mass="47944">MKLTQQTIHKFFFIDKNYKHLLKYSFQRNTKIALKSLYNIIQQSFKKYNQLFSHFPKNNDFIKETNYTQNNIIYPSDFNDSDFPFEIISYIRNNIIKQNCYTFVTNGRKVNVYIGNTLHSNIDNHLVIEKMLMWLHILSHYSSHKCSQELSIYLYMTPLKKHLPNKGEIIDWRHVNSAFTRTCRPNSEIVIYRQEEWFKVFIHETFHCFGLDFSHLDETLNTVNRHMRDIFNVNVDILLFESYTEFWAELLNSMFFVYLDNPNLRTNYNKFCRTLEQLVNYHRVHCALTMNQILAFQDINYEMLINQKTNYKEKTNVLAYFVIKSLLFSHFNEMISFCNYENKENILQFGHNLETVEAFCVFIKEKHNSDLAISLFSNLNLNYKNNWIQMDLFDFIF</sequence>
<dbReference type="EMBL" id="MN740210">
    <property type="protein sequence ID" value="QHT93794.1"/>
    <property type="molecule type" value="Genomic_DNA"/>
</dbReference>